<dbReference type="Pfam" id="PF25917">
    <property type="entry name" value="BSH_RND"/>
    <property type="match status" value="1"/>
</dbReference>
<gene>
    <name evidence="8" type="ORF">J2R62_16510</name>
</gene>
<dbReference type="PANTHER" id="PTHR30367:SF1">
    <property type="entry name" value="MULTIDRUG RESISTANCE PROTEIN MDTN"/>
    <property type="match status" value="1"/>
</dbReference>
<evidence type="ECO:0000313" key="8">
    <source>
        <dbReference type="EMBL" id="MBO1109780.1"/>
    </source>
</evidence>
<evidence type="ECO:0000259" key="5">
    <source>
        <dbReference type="Pfam" id="PF25876"/>
    </source>
</evidence>
<dbReference type="Pfam" id="PF25876">
    <property type="entry name" value="HH_MFP_RND"/>
    <property type="match status" value="1"/>
</dbReference>
<feature type="transmembrane region" description="Helical" evidence="4">
    <location>
        <begin position="6"/>
        <end position="25"/>
    </location>
</feature>
<comment type="subcellular location">
    <subcellularLocation>
        <location evidence="1">Membrane</location>
        <topology evidence="1">Single-pass membrane protein</topology>
    </subcellularLocation>
</comment>
<dbReference type="Pfam" id="PF25963">
    <property type="entry name" value="Beta-barrel_AAEA"/>
    <property type="match status" value="1"/>
</dbReference>
<protein>
    <submittedName>
        <fullName evidence="8">HlyD family secretion protein</fullName>
    </submittedName>
</protein>
<feature type="domain" description="Multidrug resistance protein MdtA-like alpha-helical hairpin" evidence="5">
    <location>
        <begin position="105"/>
        <end position="165"/>
    </location>
</feature>
<dbReference type="Gene3D" id="2.40.30.170">
    <property type="match status" value="1"/>
</dbReference>
<keyword evidence="4" id="KW-0812">Transmembrane</keyword>
<keyword evidence="4" id="KW-0472">Membrane</keyword>
<dbReference type="PANTHER" id="PTHR30367">
    <property type="entry name" value="P-HYDROXYBENZOIC ACID EFFLUX PUMP SUBUNIT AAEA-RELATED"/>
    <property type="match status" value="1"/>
</dbReference>
<evidence type="ECO:0000256" key="3">
    <source>
        <dbReference type="SAM" id="Coils"/>
    </source>
</evidence>
<evidence type="ECO:0000256" key="4">
    <source>
        <dbReference type="SAM" id="Phobius"/>
    </source>
</evidence>
<dbReference type="SUPFAM" id="SSF111369">
    <property type="entry name" value="HlyD-like secretion proteins"/>
    <property type="match status" value="2"/>
</dbReference>
<dbReference type="AlphaFoldDB" id="A0A8I2B6A2"/>
<evidence type="ECO:0000256" key="2">
    <source>
        <dbReference type="ARBA" id="ARBA00009477"/>
    </source>
</evidence>
<evidence type="ECO:0000256" key="1">
    <source>
        <dbReference type="ARBA" id="ARBA00004167"/>
    </source>
</evidence>
<feature type="domain" description="p-hydroxybenzoic acid efflux pump subunit AaeA-like beta-barrel" evidence="7">
    <location>
        <begin position="233"/>
        <end position="327"/>
    </location>
</feature>
<dbReference type="EMBL" id="JAFNAA010000031">
    <property type="protein sequence ID" value="MBO1109780.1"/>
    <property type="molecule type" value="Genomic_DNA"/>
</dbReference>
<dbReference type="RefSeq" id="WP_207542735.1">
    <property type="nucleotide sequence ID" value="NZ_JAFNAA010000031.1"/>
</dbReference>
<keyword evidence="4" id="KW-1133">Transmembrane helix</keyword>
<dbReference type="InterPro" id="IPR058624">
    <property type="entry name" value="MdtA-like_HH"/>
</dbReference>
<sequence length="329" mass="35745">MFKSKASRTVLFAIFSSLIVIFGIYKYNHQLSTRHGVVRANIIDVAPQVSGVVTSVNVKHNQQVTKGELLFSIDNSDYLLEVQTAKANLANVEQQLLEQDAAIISAKATLKNAQDKYSYAQSNFNRIKNLKQNSFVSTNDFQQSETDLNVSRGNVATAQAQLQQAIARRGALGAENAQLMAAKAKLAKAELDLSRTNVYASVNGKIATVNLNQGDYVHPGSAVLAEVDTQNMWVEGAFPETVIDGIRVGDKAEVYLMSDTGVGYKGHVSSVGAAINSKELPNPGLISQLPQVFDWVRLAENIPVNIHLDSESDMSHFIPGQSATVKILK</sequence>
<organism evidence="8 9">
    <name type="scientific">Plesiomonas shigelloides</name>
    <name type="common">Aeromonas shigelloides</name>
    <dbReference type="NCBI Taxonomy" id="703"/>
    <lineage>
        <taxon>Bacteria</taxon>
        <taxon>Pseudomonadati</taxon>
        <taxon>Pseudomonadota</taxon>
        <taxon>Gammaproteobacteria</taxon>
        <taxon>Enterobacterales</taxon>
        <taxon>Enterobacteriaceae</taxon>
        <taxon>Plesiomonas</taxon>
    </lineage>
</organism>
<feature type="coiled-coil region" evidence="3">
    <location>
        <begin position="75"/>
        <end position="102"/>
    </location>
</feature>
<proteinExistence type="inferred from homology"/>
<dbReference type="InterPro" id="IPR058634">
    <property type="entry name" value="AaeA-lik-b-barrel"/>
</dbReference>
<comment type="similarity">
    <text evidence="2">Belongs to the membrane fusion protein (MFP) (TC 8.A.1) family.</text>
</comment>
<dbReference type="Gene3D" id="1.10.287.470">
    <property type="entry name" value="Helix hairpin bin"/>
    <property type="match status" value="1"/>
</dbReference>
<dbReference type="InterPro" id="IPR050393">
    <property type="entry name" value="MFP_Efflux_Pump"/>
</dbReference>
<keyword evidence="3" id="KW-0175">Coiled coil</keyword>
<reference evidence="8" key="1">
    <citation type="submission" date="2021-03" db="EMBL/GenBank/DDBJ databases">
        <title>Plesiomonas shigelloides zfcc0051, isolated from zebrafish feces.</title>
        <authorList>
            <person name="Vanderhoek Z."/>
            <person name="Gaulke C."/>
        </authorList>
    </citation>
    <scope>NUCLEOTIDE SEQUENCE</scope>
    <source>
        <strain evidence="8">Zfcc0051</strain>
    </source>
</reference>
<evidence type="ECO:0000313" key="9">
    <source>
        <dbReference type="Proteomes" id="UP000664658"/>
    </source>
</evidence>
<dbReference type="InterPro" id="IPR058625">
    <property type="entry name" value="MdtA-like_BSH"/>
</dbReference>
<dbReference type="Gene3D" id="2.40.50.100">
    <property type="match status" value="1"/>
</dbReference>
<feature type="domain" description="Multidrug resistance protein MdtA-like barrel-sandwich hybrid" evidence="6">
    <location>
        <begin position="41"/>
        <end position="222"/>
    </location>
</feature>
<name>A0A8I2B6A2_PLESH</name>
<dbReference type="Proteomes" id="UP000664658">
    <property type="component" value="Unassembled WGS sequence"/>
</dbReference>
<accession>A0A8I2B6A2</accession>
<evidence type="ECO:0000259" key="6">
    <source>
        <dbReference type="Pfam" id="PF25917"/>
    </source>
</evidence>
<comment type="caution">
    <text evidence="8">The sequence shown here is derived from an EMBL/GenBank/DDBJ whole genome shotgun (WGS) entry which is preliminary data.</text>
</comment>
<evidence type="ECO:0000259" key="7">
    <source>
        <dbReference type="Pfam" id="PF25963"/>
    </source>
</evidence>